<dbReference type="PROSITE" id="PS50850">
    <property type="entry name" value="MFS"/>
    <property type="match status" value="1"/>
</dbReference>
<dbReference type="Pfam" id="PF07690">
    <property type="entry name" value="MFS_1"/>
    <property type="match status" value="1"/>
</dbReference>
<sequence>MQWLTVALCFLVVALDGFDTAIMGFVAPALADAWHVARADLAPVLSAALFGLAIGALCAGPLSDRYGRRRVLLVSVLTFGLFTLAAAAASSMTGLIAFRFLTGLGLGAAMPNAITLTSEYGPARRRAFITMIMFAGFTLGSAAGGFIAAAMIPMFGWQSMLALGGVLPLGLFVLLWLWLPESPRFLVVRQRPAAEVAALLRRIAPLAFTERTRFVIPEKADVSGRSSIAVLFVDRLASGTVLLWLTYFMGLAIIYMLGSWLPTLIRDAGFDLEQAAVVTGLFQLGGTVGAILVGWLMDRISPYRVIAAAYAFGAVFIFAVGRGSGDIVLLAGFVLGAGFCMSGAQSAMSALAAAFYPTRGRATGVAWMLGIGRFGAIAGAMLGGVLLQLGWHFASIFALLAVPALIAAAALLIKEKIYR</sequence>
<dbReference type="InterPro" id="IPR020846">
    <property type="entry name" value="MFS_dom"/>
</dbReference>
<evidence type="ECO:0000313" key="8">
    <source>
        <dbReference type="Proteomes" id="UP000653472"/>
    </source>
</evidence>
<dbReference type="Gene3D" id="1.20.1250.20">
    <property type="entry name" value="MFS general substrate transporter like domains"/>
    <property type="match status" value="1"/>
</dbReference>
<feature type="transmembrane region" description="Helical" evidence="5">
    <location>
        <begin position="128"/>
        <end position="154"/>
    </location>
</feature>
<comment type="subcellular location">
    <subcellularLocation>
        <location evidence="1">Membrane</location>
        <topology evidence="1">Multi-pass membrane protein</topology>
    </subcellularLocation>
</comment>
<feature type="transmembrane region" description="Helical" evidence="5">
    <location>
        <begin position="365"/>
        <end position="387"/>
    </location>
</feature>
<dbReference type="SUPFAM" id="SSF103473">
    <property type="entry name" value="MFS general substrate transporter"/>
    <property type="match status" value="1"/>
</dbReference>
<evidence type="ECO:0000256" key="1">
    <source>
        <dbReference type="ARBA" id="ARBA00004141"/>
    </source>
</evidence>
<dbReference type="EMBL" id="JAAVXB010000009">
    <property type="protein sequence ID" value="NKF23760.1"/>
    <property type="molecule type" value="Genomic_DNA"/>
</dbReference>
<feature type="transmembrane region" description="Helical" evidence="5">
    <location>
        <begin position="275"/>
        <end position="296"/>
    </location>
</feature>
<keyword evidence="2 5" id="KW-0812">Transmembrane</keyword>
<dbReference type="AlphaFoldDB" id="A0A969WFG3"/>
<dbReference type="GO" id="GO:0046943">
    <property type="term" value="F:carboxylic acid transmembrane transporter activity"/>
    <property type="evidence" value="ECO:0007669"/>
    <property type="project" value="TreeGrafter"/>
</dbReference>
<dbReference type="InterPro" id="IPR005829">
    <property type="entry name" value="Sugar_transporter_CS"/>
</dbReference>
<name>A0A969WFG3_9GAMM</name>
<feature type="transmembrane region" description="Helical" evidence="5">
    <location>
        <begin position="160"/>
        <end position="179"/>
    </location>
</feature>
<dbReference type="Proteomes" id="UP000653472">
    <property type="component" value="Unassembled WGS sequence"/>
</dbReference>
<dbReference type="PROSITE" id="PS00217">
    <property type="entry name" value="SUGAR_TRANSPORT_2"/>
    <property type="match status" value="1"/>
</dbReference>
<keyword evidence="4 5" id="KW-0472">Membrane</keyword>
<keyword evidence="8" id="KW-1185">Reference proteome</keyword>
<evidence type="ECO:0000256" key="3">
    <source>
        <dbReference type="ARBA" id="ARBA00022989"/>
    </source>
</evidence>
<feature type="transmembrane region" description="Helical" evidence="5">
    <location>
        <begin position="71"/>
        <end position="90"/>
    </location>
</feature>
<gene>
    <name evidence="7" type="ORF">G7Y82_15690</name>
</gene>
<feature type="domain" description="Major facilitator superfamily (MFS) profile" evidence="6">
    <location>
        <begin position="5"/>
        <end position="419"/>
    </location>
</feature>
<dbReference type="PANTHER" id="PTHR23508">
    <property type="entry name" value="CARBOXYLIC ACID TRANSPORTER PROTEIN HOMOLOG"/>
    <property type="match status" value="1"/>
</dbReference>
<evidence type="ECO:0000256" key="2">
    <source>
        <dbReference type="ARBA" id="ARBA00022692"/>
    </source>
</evidence>
<keyword evidence="3 5" id="KW-1133">Transmembrane helix</keyword>
<feature type="transmembrane region" description="Helical" evidence="5">
    <location>
        <begin position="41"/>
        <end position="59"/>
    </location>
</feature>
<evidence type="ECO:0000256" key="5">
    <source>
        <dbReference type="SAM" id="Phobius"/>
    </source>
</evidence>
<proteinExistence type="predicted"/>
<feature type="transmembrane region" description="Helical" evidence="5">
    <location>
        <begin position="393"/>
        <end position="413"/>
    </location>
</feature>
<feature type="transmembrane region" description="Helical" evidence="5">
    <location>
        <begin position="96"/>
        <end position="116"/>
    </location>
</feature>
<evidence type="ECO:0000313" key="7">
    <source>
        <dbReference type="EMBL" id="NKF23760.1"/>
    </source>
</evidence>
<evidence type="ECO:0000259" key="6">
    <source>
        <dbReference type="PROSITE" id="PS50850"/>
    </source>
</evidence>
<comment type="caution">
    <text evidence="7">The sequence shown here is derived from an EMBL/GenBank/DDBJ whole genome shotgun (WGS) entry which is preliminary data.</text>
</comment>
<protein>
    <submittedName>
        <fullName evidence="7">MFS transporter</fullName>
    </submittedName>
</protein>
<dbReference type="GO" id="GO:0005886">
    <property type="term" value="C:plasma membrane"/>
    <property type="evidence" value="ECO:0007669"/>
    <property type="project" value="TreeGrafter"/>
</dbReference>
<feature type="transmembrane region" description="Helical" evidence="5">
    <location>
        <begin position="303"/>
        <end position="321"/>
    </location>
</feature>
<dbReference type="InterPro" id="IPR036259">
    <property type="entry name" value="MFS_trans_sf"/>
</dbReference>
<evidence type="ECO:0000256" key="4">
    <source>
        <dbReference type="ARBA" id="ARBA00023136"/>
    </source>
</evidence>
<dbReference type="RefSeq" id="WP_168149120.1">
    <property type="nucleotide sequence ID" value="NZ_JAAVXB010000009.1"/>
</dbReference>
<dbReference type="PROSITE" id="PS00216">
    <property type="entry name" value="SUGAR_TRANSPORT_1"/>
    <property type="match status" value="1"/>
</dbReference>
<feature type="transmembrane region" description="Helical" evidence="5">
    <location>
        <begin position="241"/>
        <end position="263"/>
    </location>
</feature>
<dbReference type="PANTHER" id="PTHR23508:SF10">
    <property type="entry name" value="CARBOXYLIC ACID TRANSPORTER PROTEIN HOMOLOG"/>
    <property type="match status" value="1"/>
</dbReference>
<feature type="transmembrane region" description="Helical" evidence="5">
    <location>
        <begin position="327"/>
        <end position="353"/>
    </location>
</feature>
<accession>A0A969WFG3</accession>
<dbReference type="InterPro" id="IPR011701">
    <property type="entry name" value="MFS"/>
</dbReference>
<dbReference type="CDD" id="cd17365">
    <property type="entry name" value="MFS_PcaK_like"/>
    <property type="match status" value="1"/>
</dbReference>
<organism evidence="7 8">
    <name type="scientific">Solimonas marina</name>
    <dbReference type="NCBI Taxonomy" id="2714601"/>
    <lineage>
        <taxon>Bacteria</taxon>
        <taxon>Pseudomonadati</taxon>
        <taxon>Pseudomonadota</taxon>
        <taxon>Gammaproteobacteria</taxon>
        <taxon>Nevskiales</taxon>
        <taxon>Nevskiaceae</taxon>
        <taxon>Solimonas</taxon>
    </lineage>
</organism>
<reference evidence="7" key="1">
    <citation type="submission" date="2020-03" db="EMBL/GenBank/DDBJ databases">
        <title>Solimonas marina sp. nov., isolated from deep seawater of the Pacific Ocean.</title>
        <authorList>
            <person name="Liu X."/>
            <person name="Lai Q."/>
            <person name="Sun F."/>
            <person name="Gai Y."/>
            <person name="Li G."/>
            <person name="Shao Z."/>
        </authorList>
    </citation>
    <scope>NUCLEOTIDE SEQUENCE</scope>
    <source>
        <strain evidence="7">C16B3</strain>
    </source>
</reference>